<dbReference type="PANTHER" id="PTHR43434">
    <property type="entry name" value="PHOSPHOGLYCOLATE PHOSPHATASE"/>
    <property type="match status" value="1"/>
</dbReference>
<dbReference type="AlphaFoldDB" id="A0A2S1R678"/>
<dbReference type="KEGG" id="dlu:A6035_06080"/>
<dbReference type="InterPro" id="IPR023214">
    <property type="entry name" value="HAD_sf"/>
</dbReference>
<evidence type="ECO:0000313" key="1">
    <source>
        <dbReference type="EMBL" id="AWH91797.1"/>
    </source>
</evidence>
<proteinExistence type="predicted"/>
<evidence type="ECO:0000313" key="2">
    <source>
        <dbReference type="Proteomes" id="UP000244928"/>
    </source>
</evidence>
<reference evidence="1 2" key="1">
    <citation type="submission" date="2016-04" db="EMBL/GenBank/DDBJ databases">
        <title>Complete genome sequence of Dietzia lutea YIM 80766T, a strain isolated from desert soil in Egypt.</title>
        <authorList>
            <person name="Zhao J."/>
            <person name="Hu B."/>
            <person name="Geng S."/>
            <person name="Nie Y."/>
            <person name="Tang Y."/>
        </authorList>
    </citation>
    <scope>NUCLEOTIDE SEQUENCE [LARGE SCALE GENOMIC DNA]</scope>
    <source>
        <strain evidence="1 2">YIM 80766</strain>
    </source>
</reference>
<dbReference type="SFLD" id="SFLDG01129">
    <property type="entry name" value="C1.5:_HAD__Beta-PGM__Phosphata"/>
    <property type="match status" value="1"/>
</dbReference>
<keyword evidence="1" id="KW-0378">Hydrolase</keyword>
<dbReference type="Gene3D" id="1.10.150.240">
    <property type="entry name" value="Putative phosphatase, domain 2"/>
    <property type="match status" value="1"/>
</dbReference>
<gene>
    <name evidence="1" type="ORF">A6035_06080</name>
</gene>
<dbReference type="Pfam" id="PF13419">
    <property type="entry name" value="HAD_2"/>
    <property type="match status" value="1"/>
</dbReference>
<dbReference type="InterPro" id="IPR050155">
    <property type="entry name" value="HAD-like_hydrolase_sf"/>
</dbReference>
<organism evidence="1 2">
    <name type="scientific">Dietzia lutea</name>
    <dbReference type="NCBI Taxonomy" id="546160"/>
    <lineage>
        <taxon>Bacteria</taxon>
        <taxon>Bacillati</taxon>
        <taxon>Actinomycetota</taxon>
        <taxon>Actinomycetes</taxon>
        <taxon>Mycobacteriales</taxon>
        <taxon>Dietziaceae</taxon>
        <taxon>Dietzia</taxon>
    </lineage>
</organism>
<dbReference type="SUPFAM" id="SSF56784">
    <property type="entry name" value="HAD-like"/>
    <property type="match status" value="1"/>
</dbReference>
<dbReference type="GO" id="GO:0005829">
    <property type="term" value="C:cytosol"/>
    <property type="evidence" value="ECO:0007669"/>
    <property type="project" value="TreeGrafter"/>
</dbReference>
<accession>A0A2S1R678</accession>
<dbReference type="PANTHER" id="PTHR43434:SF20">
    <property type="entry name" value="5'-NUCLEOTIDASE"/>
    <property type="match status" value="1"/>
</dbReference>
<dbReference type="SFLD" id="SFLDS00003">
    <property type="entry name" value="Haloacid_Dehalogenase"/>
    <property type="match status" value="1"/>
</dbReference>
<dbReference type="EMBL" id="CP015449">
    <property type="protein sequence ID" value="AWH91797.1"/>
    <property type="molecule type" value="Genomic_DNA"/>
</dbReference>
<protein>
    <submittedName>
        <fullName evidence="1">HAD family hydrolase</fullName>
    </submittedName>
</protein>
<dbReference type="GO" id="GO:0016787">
    <property type="term" value="F:hydrolase activity"/>
    <property type="evidence" value="ECO:0007669"/>
    <property type="project" value="UniProtKB-KW"/>
</dbReference>
<dbReference type="Proteomes" id="UP000244928">
    <property type="component" value="Chromosome"/>
</dbReference>
<dbReference type="InterPro" id="IPR036412">
    <property type="entry name" value="HAD-like_sf"/>
</dbReference>
<name>A0A2S1R678_9ACTN</name>
<dbReference type="GO" id="GO:0004713">
    <property type="term" value="F:protein tyrosine kinase activity"/>
    <property type="evidence" value="ECO:0007669"/>
    <property type="project" value="TreeGrafter"/>
</dbReference>
<dbReference type="Gene3D" id="3.40.50.1000">
    <property type="entry name" value="HAD superfamily/HAD-like"/>
    <property type="match status" value="1"/>
</dbReference>
<dbReference type="RefSeq" id="WP_108847054.1">
    <property type="nucleotide sequence ID" value="NZ_CP015449.1"/>
</dbReference>
<sequence>MTDRPILLVDLDGTITDSLDGIARSLHHALDVVGTRWDVSRDIRSIAGPPMIDTLASLGLAGADLDRAIDAYRERYDEVGWRENAVFTGMDTLLNRLAVDGYRMAVATSKDQNAARRILGHFDLLAPFEFVGGADIGVGRLAKADVVAHSLAAMGVEPVAAADGGTEAVLMIGDREHDIDGAARYGIPTALVRWGYGRPEEWDRARWSAVDTTGLEEIIRGW</sequence>
<dbReference type="InterPro" id="IPR023198">
    <property type="entry name" value="PGP-like_dom2"/>
</dbReference>
<dbReference type="InterPro" id="IPR041492">
    <property type="entry name" value="HAD_2"/>
</dbReference>
<keyword evidence="2" id="KW-1185">Reference proteome</keyword>